<organism evidence="2 3">
    <name type="scientific">Pelagicoccus enzymogenes</name>
    <dbReference type="NCBI Taxonomy" id="2773457"/>
    <lineage>
        <taxon>Bacteria</taxon>
        <taxon>Pseudomonadati</taxon>
        <taxon>Verrucomicrobiota</taxon>
        <taxon>Opitutia</taxon>
        <taxon>Puniceicoccales</taxon>
        <taxon>Pelagicoccaceae</taxon>
        <taxon>Pelagicoccus</taxon>
    </lineage>
</organism>
<sequence>MSNEASSSPIPDVEPPSAKLFTAKAIGIGAFIGGPLAATTLLGLNFSQLGRKKQRNQTYLLGLGLTLSYFWLVSEIPQSVLDKIPTAAWGGLTGLIAYLLTENLQGELLRTHFAKLGQKASGWAVAGWSTLSLVVTLALILFLYVPMLTPFEFEKPVYSDGLLGNEIYHGENVETETVKALGQYLVDIEYFDSEYSVPVQIRLEEEKYELYLSCLRDRWEDPATLSIFRNFAADIEADVLNKPVTIVLVDEDFNGVYRKRLN</sequence>
<reference evidence="2" key="1">
    <citation type="submission" date="2020-09" db="EMBL/GenBank/DDBJ databases">
        <title>Pelagicoccus enzymogenes sp. nov. with an EPS production, isolated from marine sediment.</title>
        <authorList>
            <person name="Feng X."/>
        </authorList>
    </citation>
    <scope>NUCLEOTIDE SEQUENCE</scope>
    <source>
        <strain evidence="2">NFK12</strain>
    </source>
</reference>
<protein>
    <submittedName>
        <fullName evidence="2">Uncharacterized protein</fullName>
    </submittedName>
</protein>
<feature type="transmembrane region" description="Helical" evidence="1">
    <location>
        <begin position="56"/>
        <end position="72"/>
    </location>
</feature>
<dbReference type="EMBL" id="JACYFG010000060">
    <property type="protein sequence ID" value="MBD5782335.1"/>
    <property type="molecule type" value="Genomic_DNA"/>
</dbReference>
<accession>A0A927FDG4</accession>
<evidence type="ECO:0000313" key="3">
    <source>
        <dbReference type="Proteomes" id="UP000622317"/>
    </source>
</evidence>
<proteinExistence type="predicted"/>
<keyword evidence="1" id="KW-1133">Transmembrane helix</keyword>
<keyword evidence="1" id="KW-0812">Transmembrane</keyword>
<feature type="transmembrane region" description="Helical" evidence="1">
    <location>
        <begin position="20"/>
        <end position="44"/>
    </location>
</feature>
<evidence type="ECO:0000313" key="2">
    <source>
        <dbReference type="EMBL" id="MBD5782335.1"/>
    </source>
</evidence>
<name>A0A927FDG4_9BACT</name>
<comment type="caution">
    <text evidence="2">The sequence shown here is derived from an EMBL/GenBank/DDBJ whole genome shotgun (WGS) entry which is preliminary data.</text>
</comment>
<dbReference type="Proteomes" id="UP000622317">
    <property type="component" value="Unassembled WGS sequence"/>
</dbReference>
<dbReference type="RefSeq" id="WP_191619414.1">
    <property type="nucleotide sequence ID" value="NZ_JACYFG010000060.1"/>
</dbReference>
<dbReference type="AlphaFoldDB" id="A0A927FDG4"/>
<keyword evidence="3" id="KW-1185">Reference proteome</keyword>
<evidence type="ECO:0000256" key="1">
    <source>
        <dbReference type="SAM" id="Phobius"/>
    </source>
</evidence>
<feature type="transmembrane region" description="Helical" evidence="1">
    <location>
        <begin position="122"/>
        <end position="145"/>
    </location>
</feature>
<keyword evidence="1" id="KW-0472">Membrane</keyword>
<gene>
    <name evidence="2" type="ORF">IEN85_22740</name>
</gene>